<evidence type="ECO:0000313" key="1">
    <source>
        <dbReference type="EMBL" id="KKL13706.1"/>
    </source>
</evidence>
<dbReference type="AlphaFoldDB" id="A0A0F9D7H2"/>
<dbReference type="EMBL" id="LAZR01040753">
    <property type="protein sequence ID" value="KKL13706.1"/>
    <property type="molecule type" value="Genomic_DNA"/>
</dbReference>
<sequence>MKVYRCNRCGFEEQFTDGIVGNEFDYYGPHHANPLIRKKRVGFETLAKPFRTDGIVDVCKPCFKEIQDSHFDLKQEERKSAM</sequence>
<organism evidence="1">
    <name type="scientific">marine sediment metagenome</name>
    <dbReference type="NCBI Taxonomy" id="412755"/>
    <lineage>
        <taxon>unclassified sequences</taxon>
        <taxon>metagenomes</taxon>
        <taxon>ecological metagenomes</taxon>
    </lineage>
</organism>
<reference evidence="1" key="1">
    <citation type="journal article" date="2015" name="Nature">
        <title>Complex archaea that bridge the gap between prokaryotes and eukaryotes.</title>
        <authorList>
            <person name="Spang A."/>
            <person name="Saw J.H."/>
            <person name="Jorgensen S.L."/>
            <person name="Zaremba-Niedzwiedzka K."/>
            <person name="Martijn J."/>
            <person name="Lind A.E."/>
            <person name="van Eijk R."/>
            <person name="Schleper C."/>
            <person name="Guy L."/>
            <person name="Ettema T.J."/>
        </authorList>
    </citation>
    <scope>NUCLEOTIDE SEQUENCE</scope>
</reference>
<name>A0A0F9D7H2_9ZZZZ</name>
<gene>
    <name evidence="1" type="ORF">LCGC14_2523100</name>
</gene>
<protein>
    <submittedName>
        <fullName evidence="1">Uncharacterized protein</fullName>
    </submittedName>
</protein>
<comment type="caution">
    <text evidence="1">The sequence shown here is derived from an EMBL/GenBank/DDBJ whole genome shotgun (WGS) entry which is preliminary data.</text>
</comment>
<feature type="non-terminal residue" evidence="1">
    <location>
        <position position="82"/>
    </location>
</feature>
<proteinExistence type="predicted"/>
<accession>A0A0F9D7H2</accession>